<keyword evidence="4" id="KW-0808">Transferase</keyword>
<keyword evidence="11" id="KW-0594">Phospholipid biosynthesis</keyword>
<dbReference type="GO" id="GO:0005886">
    <property type="term" value="C:plasma membrane"/>
    <property type="evidence" value="ECO:0007669"/>
    <property type="project" value="TreeGrafter"/>
</dbReference>
<dbReference type="GO" id="GO:0008654">
    <property type="term" value="P:phospholipid biosynthetic process"/>
    <property type="evidence" value="ECO:0007669"/>
    <property type="project" value="UniProtKB-KW"/>
</dbReference>
<dbReference type="InterPro" id="IPR005218">
    <property type="entry name" value="Diacylglycerol/lipid_kinase"/>
</dbReference>
<evidence type="ECO:0000256" key="5">
    <source>
        <dbReference type="ARBA" id="ARBA00022723"/>
    </source>
</evidence>
<keyword evidence="5" id="KW-0479">Metal-binding</keyword>
<dbReference type="GO" id="GO:0046872">
    <property type="term" value="F:metal ion binding"/>
    <property type="evidence" value="ECO:0007669"/>
    <property type="project" value="UniProtKB-KW"/>
</dbReference>
<comment type="caution">
    <text evidence="14">The sequence shown here is derived from an EMBL/GenBank/DDBJ whole genome shotgun (WGS) entry which is preliminary data.</text>
</comment>
<protein>
    <submittedName>
        <fullName evidence="14">Lipid kinase</fullName>
    </submittedName>
</protein>
<dbReference type="InterPro" id="IPR016064">
    <property type="entry name" value="NAD/diacylglycerol_kinase_sf"/>
</dbReference>
<evidence type="ECO:0000256" key="10">
    <source>
        <dbReference type="ARBA" id="ARBA00023098"/>
    </source>
</evidence>
<evidence type="ECO:0000256" key="11">
    <source>
        <dbReference type="ARBA" id="ARBA00023209"/>
    </source>
</evidence>
<dbReference type="InterPro" id="IPR017438">
    <property type="entry name" value="ATP-NAD_kinase_N"/>
</dbReference>
<dbReference type="InterPro" id="IPR001206">
    <property type="entry name" value="Diacylglycerol_kinase_cat_dom"/>
</dbReference>
<comment type="cofactor">
    <cofactor evidence="1">
        <name>Mg(2+)</name>
        <dbReference type="ChEBI" id="CHEBI:18420"/>
    </cofactor>
</comment>
<dbReference type="SMART" id="SM00046">
    <property type="entry name" value="DAGKc"/>
    <property type="match status" value="1"/>
</dbReference>
<evidence type="ECO:0000256" key="3">
    <source>
        <dbReference type="ARBA" id="ARBA00022516"/>
    </source>
</evidence>
<keyword evidence="12" id="KW-1208">Phospholipid metabolism</keyword>
<evidence type="ECO:0000256" key="8">
    <source>
        <dbReference type="ARBA" id="ARBA00022840"/>
    </source>
</evidence>
<name>A0A233V2G0_FINMA</name>
<evidence type="ECO:0000256" key="4">
    <source>
        <dbReference type="ARBA" id="ARBA00022679"/>
    </source>
</evidence>
<dbReference type="GO" id="GO:0005524">
    <property type="term" value="F:ATP binding"/>
    <property type="evidence" value="ECO:0007669"/>
    <property type="project" value="UniProtKB-KW"/>
</dbReference>
<dbReference type="EMBL" id="NDYC01000042">
    <property type="protein sequence ID" value="OXZ26579.1"/>
    <property type="molecule type" value="Genomic_DNA"/>
</dbReference>
<dbReference type="Pfam" id="PF19279">
    <property type="entry name" value="YegS_C"/>
    <property type="match status" value="1"/>
</dbReference>
<organism evidence="14 15">
    <name type="scientific">Finegoldia magna</name>
    <name type="common">Peptostreptococcus magnus</name>
    <dbReference type="NCBI Taxonomy" id="1260"/>
    <lineage>
        <taxon>Bacteria</taxon>
        <taxon>Bacillati</taxon>
        <taxon>Bacillota</taxon>
        <taxon>Tissierellia</taxon>
        <taxon>Tissierellales</taxon>
        <taxon>Peptoniphilaceae</taxon>
        <taxon>Finegoldia</taxon>
    </lineage>
</organism>
<dbReference type="PROSITE" id="PS50146">
    <property type="entry name" value="DAGK"/>
    <property type="match status" value="1"/>
</dbReference>
<evidence type="ECO:0000256" key="9">
    <source>
        <dbReference type="ARBA" id="ARBA00022842"/>
    </source>
</evidence>
<evidence type="ECO:0000256" key="7">
    <source>
        <dbReference type="ARBA" id="ARBA00022777"/>
    </source>
</evidence>
<keyword evidence="10" id="KW-0443">Lipid metabolism</keyword>
<dbReference type="NCBIfam" id="TIGR00147">
    <property type="entry name" value="YegS/Rv2252/BmrU family lipid kinase"/>
    <property type="match status" value="1"/>
</dbReference>
<dbReference type="RefSeq" id="WP_094206324.1">
    <property type="nucleotide sequence ID" value="NZ_NDYC01000042.1"/>
</dbReference>
<dbReference type="InterPro" id="IPR050187">
    <property type="entry name" value="Lipid_Phosphate_FormReg"/>
</dbReference>
<evidence type="ECO:0000256" key="6">
    <source>
        <dbReference type="ARBA" id="ARBA00022741"/>
    </source>
</evidence>
<dbReference type="Proteomes" id="UP000215413">
    <property type="component" value="Unassembled WGS sequence"/>
</dbReference>
<evidence type="ECO:0000256" key="12">
    <source>
        <dbReference type="ARBA" id="ARBA00023264"/>
    </source>
</evidence>
<dbReference type="GO" id="GO:0004143">
    <property type="term" value="F:ATP-dependent diacylglycerol kinase activity"/>
    <property type="evidence" value="ECO:0007669"/>
    <property type="project" value="TreeGrafter"/>
</dbReference>
<reference evidence="15" key="1">
    <citation type="submission" date="2017-04" db="EMBL/GenBank/DDBJ databases">
        <title>Finegoldia magna isolated from orthopedic joint implant-associated infections.</title>
        <authorList>
            <person name="Bjorklund S."/>
            <person name="Bruggemann H."/>
            <person name="Jensen A."/>
            <person name="Hellmark B."/>
            <person name="Soderquist B."/>
        </authorList>
    </citation>
    <scope>NUCLEOTIDE SEQUENCE [LARGE SCALE GENOMIC DNA]</scope>
    <source>
        <strain evidence="15">CCUG 54800</strain>
    </source>
</reference>
<evidence type="ECO:0000256" key="2">
    <source>
        <dbReference type="ARBA" id="ARBA00005983"/>
    </source>
</evidence>
<keyword evidence="8" id="KW-0067">ATP-binding</keyword>
<evidence type="ECO:0000313" key="14">
    <source>
        <dbReference type="EMBL" id="OXZ26579.1"/>
    </source>
</evidence>
<proteinExistence type="inferred from homology"/>
<dbReference type="Gene3D" id="3.40.50.10330">
    <property type="entry name" value="Probable inorganic polyphosphate/atp-NAD kinase, domain 1"/>
    <property type="match status" value="1"/>
</dbReference>
<keyword evidence="6" id="KW-0547">Nucleotide-binding</keyword>
<evidence type="ECO:0000256" key="1">
    <source>
        <dbReference type="ARBA" id="ARBA00001946"/>
    </source>
</evidence>
<dbReference type="Gene3D" id="2.60.200.40">
    <property type="match status" value="1"/>
</dbReference>
<dbReference type="InterPro" id="IPR045540">
    <property type="entry name" value="YegS/DAGK_C"/>
</dbReference>
<keyword evidence="7 14" id="KW-0418">Kinase</keyword>
<dbReference type="PANTHER" id="PTHR12358">
    <property type="entry name" value="SPHINGOSINE KINASE"/>
    <property type="match status" value="1"/>
</dbReference>
<sequence>MNKFKKSIVMYHDNSGQQDIFEVLGKCSPNILKLSNETVFFQSEEQGDFYKKCEELKDFDLVIVVGGDGTINEVINGLYDYDMNPVIGIIPGGSFNDFSKTVNIGADPIEASENLLDAEVKEYDCILNDDKIALNFWTVGMASENAQKMQDADKSTFGVLTYIPKIFETLTQDNSFDYEMELDGETVKGNAVMVFVANGLYSGGVEVPISDISPSDGVLNVFIVEQSNIGAFKAMFGQSNSFDFNEENEGVQTFKAKEIKFISPEGLVADTDGELYQKTPSNIKVVEKRFKFLSKPFEQ</sequence>
<dbReference type="SUPFAM" id="SSF111331">
    <property type="entry name" value="NAD kinase/diacylglycerol kinase-like"/>
    <property type="match status" value="1"/>
</dbReference>
<dbReference type="Pfam" id="PF00781">
    <property type="entry name" value="DAGK_cat"/>
    <property type="match status" value="1"/>
</dbReference>
<feature type="domain" description="DAGKc" evidence="13">
    <location>
        <begin position="2"/>
        <end position="131"/>
    </location>
</feature>
<keyword evidence="3" id="KW-0444">Lipid biosynthesis</keyword>
<keyword evidence="9" id="KW-0460">Magnesium</keyword>
<dbReference type="PANTHER" id="PTHR12358:SF106">
    <property type="entry name" value="LIPID KINASE YEGS"/>
    <property type="match status" value="1"/>
</dbReference>
<evidence type="ECO:0000259" key="13">
    <source>
        <dbReference type="PROSITE" id="PS50146"/>
    </source>
</evidence>
<comment type="similarity">
    <text evidence="2">Belongs to the diacylglycerol/lipid kinase family.</text>
</comment>
<dbReference type="AlphaFoldDB" id="A0A233V2G0"/>
<gene>
    <name evidence="14" type="ORF">B9N49_08420</name>
</gene>
<evidence type="ECO:0000313" key="15">
    <source>
        <dbReference type="Proteomes" id="UP000215413"/>
    </source>
</evidence>
<accession>A0A233V2G0</accession>